<evidence type="ECO:0000256" key="10">
    <source>
        <dbReference type="ARBA" id="ARBA00022840"/>
    </source>
</evidence>
<dbReference type="GO" id="GO:0005886">
    <property type="term" value="C:plasma membrane"/>
    <property type="evidence" value="ECO:0007669"/>
    <property type="project" value="UniProtKB-SubCell"/>
</dbReference>
<dbReference type="InterPro" id="IPR011009">
    <property type="entry name" value="Kinase-like_dom_sf"/>
</dbReference>
<feature type="domain" description="Protein kinase" evidence="22">
    <location>
        <begin position="323"/>
        <end position="597"/>
    </location>
</feature>
<feature type="disulfide bond" evidence="24 26">
    <location>
        <begin position="28"/>
        <end position="93"/>
    </location>
</feature>
<keyword evidence="13" id="KW-1015">Disulfide bond</keyword>
<feature type="chain" id="PRO_5003047243" description="non-specific serine/threonine protein kinase" evidence="21">
    <location>
        <begin position="27"/>
        <end position="622"/>
    </location>
</feature>
<proteinExistence type="evidence at protein level"/>
<dbReference type="CDD" id="cd14066">
    <property type="entry name" value="STKc_IRAK"/>
    <property type="match status" value="1"/>
</dbReference>
<keyword evidence="11 20" id="KW-1133">Transmembrane helix</keyword>
<dbReference type="SMART" id="SM00220">
    <property type="entry name" value="S_TKc"/>
    <property type="match status" value="1"/>
</dbReference>
<feature type="glycosylation site" description="N-linked (GlcNAc...) asparagine" evidence="27">
    <location>
        <position position="46"/>
    </location>
</feature>
<dbReference type="PDB" id="9QRS">
    <property type="method" value="X-ray"/>
    <property type="resolution" value="1.87 A"/>
    <property type="chains" value="A/B=26-223"/>
</dbReference>
<reference evidence="26 27" key="4">
    <citation type="submission" date="2024-10" db="PDB data bank">
        <title>Structural basis for size-selective perception of chitin in plants.</title>
        <authorList>
            <person name="Gysel K."/>
            <person name="Hansen S.B."/>
            <person name="Ruebsam H."/>
            <person name="Alsarraf H.M.A.B."/>
            <person name="Madland E."/>
            <person name="Cheng J.X.J."/>
            <person name="Baadegaard C."/>
            <person name="Poulsen E.C."/>
            <person name="Vinther M."/>
            <person name="Fort S."/>
            <person name="Stougaard J."/>
            <person name="Andersen K.R."/>
        </authorList>
    </citation>
    <scope>X-RAY CRYSTALLOGRAPHY (2.19 ANGSTROMS) OF 26-223</scope>
    <scope>GLYCOSYLATION AT ASN-46 AND ASN-215</scope>
    <scope>DISULFIDE BONDS</scope>
</reference>
<evidence type="ECO:0000256" key="4">
    <source>
        <dbReference type="ARBA" id="ARBA00022527"/>
    </source>
</evidence>
<evidence type="ECO:0000256" key="5">
    <source>
        <dbReference type="ARBA" id="ARBA00022679"/>
    </source>
</evidence>
<evidence type="ECO:0000256" key="15">
    <source>
        <dbReference type="ARBA" id="ARBA00023180"/>
    </source>
</evidence>
<keyword evidence="8 18" id="KW-0547">Nucleotide-binding</keyword>
<dbReference type="GO" id="GO:0005524">
    <property type="term" value="F:ATP binding"/>
    <property type="evidence" value="ECO:0007669"/>
    <property type="project" value="UniProtKB-UniRule"/>
</dbReference>
<dbReference type="InterPro" id="IPR017441">
    <property type="entry name" value="Protein_kinase_ATP_BS"/>
</dbReference>
<feature type="disulfide bond" evidence="24 26">
    <location>
        <begin position="32"/>
        <end position="155"/>
    </location>
</feature>
<dbReference type="PDBsum" id="5LS2"/>
<reference evidence="24" key="2">
    <citation type="journal article" date="2017" name="Proc. Natl. Acad. Sci. U.S.A.">
        <title>Receptor-mediated chitin perception in legume roots is functionally separable from Nod factor perception.</title>
        <authorList>
            <person name="Bozsoki Z."/>
            <person name="Cheng J."/>
            <person name="Feng F."/>
            <person name="Gysel K."/>
            <person name="Vinther M."/>
            <person name="Andersen K.R."/>
            <person name="Oldroyd G."/>
            <person name="Blaise M."/>
            <person name="Radutoiu S."/>
            <person name="Stougaard J."/>
        </authorList>
    </citation>
    <scope>X-RAY CRYSTALLOGRAPHY (2.30 ANGSTROMS) OF 27-223</scope>
    <scope>DISULFIDE BONDS</scope>
</reference>
<dbReference type="FunFam" id="3.30.200.20:FF:000468">
    <property type="entry name" value="LysM receptor kinase 2"/>
    <property type="match status" value="1"/>
</dbReference>
<evidence type="ECO:0000256" key="8">
    <source>
        <dbReference type="ARBA" id="ARBA00022741"/>
    </source>
</evidence>
<evidence type="ECO:0000256" key="12">
    <source>
        <dbReference type="ARBA" id="ARBA00023136"/>
    </source>
</evidence>
<keyword evidence="10 18" id="KW-0067">ATP-binding</keyword>
<feature type="binding site" evidence="18">
    <location>
        <position position="351"/>
    </location>
    <ligand>
        <name>ATP</name>
        <dbReference type="ChEBI" id="CHEBI:30616"/>
    </ligand>
</feature>
<reference evidence="28" key="5">
    <citation type="submission" date="2025-04" db="PDB data bank">
        <title>Structural basis for size-selective perception of chitin in plants.</title>
        <authorList>
            <person name="Gysel K."/>
            <person name="Hansen S.B."/>
            <person name="Ruebsam H."/>
            <person name="Alsarraf H.M.A.B."/>
            <person name="Madland E."/>
            <person name="Cheng J.X.J."/>
            <person name="Baadegaard C."/>
            <person name="Poulsen E.C."/>
            <person name="Vinther M."/>
            <person name="Fort S."/>
            <person name="Stougaard J."/>
            <person name="Andersen K.R."/>
        </authorList>
    </citation>
    <scope>X-RAY CRYSTALLOGRAPHY (1.87 ANGSTROMS) OF 26-223</scope>
    <scope>GLYCOSYLATION AT ASN-46; ASN-152 AND ASN-215</scope>
    <scope>DISULFIDE BONDS</scope>
</reference>
<evidence type="ECO:0000256" key="14">
    <source>
        <dbReference type="ARBA" id="ARBA00023170"/>
    </source>
</evidence>
<evidence type="ECO:0000256" key="7">
    <source>
        <dbReference type="ARBA" id="ARBA00022729"/>
    </source>
</evidence>
<evidence type="ECO:0000256" key="11">
    <source>
        <dbReference type="ARBA" id="ARBA00022989"/>
    </source>
</evidence>
<dbReference type="SMR" id="D3KTZ6"/>
<protein>
    <recommendedName>
        <fullName evidence="2">non-specific serine/threonine protein kinase</fullName>
        <ecNumber evidence="2">2.7.11.1</ecNumber>
    </recommendedName>
</protein>
<evidence type="ECO:0000256" key="6">
    <source>
        <dbReference type="ARBA" id="ARBA00022692"/>
    </source>
</evidence>
<dbReference type="InterPro" id="IPR001245">
    <property type="entry name" value="Ser-Thr/Tyr_kinase_cat_dom"/>
</dbReference>
<dbReference type="GO" id="GO:0009617">
    <property type="term" value="P:response to bacterium"/>
    <property type="evidence" value="ECO:0007669"/>
    <property type="project" value="UniProtKB-ARBA"/>
</dbReference>
<dbReference type="OrthoDB" id="4062651at2759"/>
<keyword evidence="12 20" id="KW-0472">Membrane</keyword>
<evidence type="ECO:0000313" key="23">
    <source>
        <dbReference type="EMBL" id="BAI79273.1"/>
    </source>
</evidence>
<evidence type="ECO:0007829" key="24">
    <source>
        <dbReference type="PDB" id="5LS2"/>
    </source>
</evidence>
<evidence type="ECO:0000256" key="19">
    <source>
        <dbReference type="SAM" id="MobiDB-lite"/>
    </source>
</evidence>
<dbReference type="InterPro" id="IPR008271">
    <property type="entry name" value="Ser/Thr_kinase_AS"/>
</dbReference>
<keyword evidence="15" id="KW-0325">Glycoprotein</keyword>
<comment type="catalytic activity">
    <reaction evidence="17">
        <text>L-seryl-[protein] + ATP = O-phospho-L-seryl-[protein] + ADP + H(+)</text>
        <dbReference type="Rhea" id="RHEA:17989"/>
        <dbReference type="Rhea" id="RHEA-COMP:9863"/>
        <dbReference type="Rhea" id="RHEA-COMP:11604"/>
        <dbReference type="ChEBI" id="CHEBI:15378"/>
        <dbReference type="ChEBI" id="CHEBI:29999"/>
        <dbReference type="ChEBI" id="CHEBI:30616"/>
        <dbReference type="ChEBI" id="CHEBI:83421"/>
        <dbReference type="ChEBI" id="CHEBI:456216"/>
        <dbReference type="EC" id="2.7.11.1"/>
    </reaction>
</comment>
<dbReference type="PROSITE" id="PS00107">
    <property type="entry name" value="PROTEIN_KINASE_ATP"/>
    <property type="match status" value="1"/>
</dbReference>
<dbReference type="EC" id="2.7.11.1" evidence="2"/>
<sequence length="622" mass="67888">MEHPRLGFPITLLLFSFILLPSTSQSKCTHGCALAQASYYLLNGSNLTYISEIMQSSLLTKPEDIVSYNQDTIASKDSVQAGQRINVPFPCDCIEGEFLGHTFQYDVQKGDRYDTIAGTNYANLTTVEWLRRFNSYPPDNIPDTGTLNVTVNCSCGDSGVGDYGLFVTYPLRPGETLGSVASNVKLDSALLQKYNPNVNFNQGSGIVYIPAKDQNGSYVLLGSSSGGLAGGAIAGIAAGVAVCLLLLAGFIYVGYFRKKRIQKEELLSQETRAIFPQDGKDENPRSTVNETPGPGGPAAMAGITVDKSVEFSYDELATATDNFSLANKIGQGGFGSVYYAELRGERAAIKKMDMQASKEFLAELKVLTRVHHLNLVRLIGYSIEGSLFLVYEFIENGNLSQHLRGSGRDPLPWATRVQIALDSARGLEYIHEHTVPVYIHRDIKSANILIDKNYRGKVADFGLTKLTEVGSSSLPTGRLVGTFGYMPPEYAQYGDVSPKVDVYAFGVVLYELISAKDAIVKTSESITDSKGLVALFEGVLSQPDPTEDLRKLVDQRLGDNYPVDSVRKMAQLAKACTQDNPQLRPSMRSIVVALMTLSSTTDDWDVGSFYENQNLVNLMSGR</sequence>
<dbReference type="InterPro" id="IPR000719">
    <property type="entry name" value="Prot_kinase_dom"/>
</dbReference>
<dbReference type="PDB" id="9H3B">
    <property type="method" value="X-ray"/>
    <property type="resolution" value="2.58 A"/>
    <property type="chains" value="A=26-223"/>
</dbReference>
<evidence type="ECO:0000256" key="20">
    <source>
        <dbReference type="SAM" id="Phobius"/>
    </source>
</evidence>
<dbReference type="PROSITE" id="PS50011">
    <property type="entry name" value="PROTEIN_KINASE_DOM"/>
    <property type="match status" value="1"/>
</dbReference>
<evidence type="ECO:0000256" key="16">
    <source>
        <dbReference type="ARBA" id="ARBA00047899"/>
    </source>
</evidence>
<evidence type="ECO:0000256" key="3">
    <source>
        <dbReference type="ARBA" id="ARBA00022475"/>
    </source>
</evidence>
<feature type="signal peptide" evidence="21">
    <location>
        <begin position="1"/>
        <end position="26"/>
    </location>
</feature>
<dbReference type="InterPro" id="IPR044812">
    <property type="entry name" value="CERK1/LYK3-like"/>
</dbReference>
<name>D3KTZ6_LOTJA</name>
<keyword evidence="3" id="KW-1003">Cell membrane</keyword>
<dbReference type="PANTHER" id="PTHR46204:SF30">
    <property type="entry name" value="CHITIN ELICITOR RECEPTOR KINASE 1"/>
    <property type="match status" value="1"/>
</dbReference>
<evidence type="ECO:0007829" key="25">
    <source>
        <dbReference type="PDB" id="9GB9"/>
    </source>
</evidence>
<dbReference type="Pfam" id="PF23577">
    <property type="entry name" value="LysM_RLK"/>
    <property type="match status" value="1"/>
</dbReference>
<keyword evidence="7 21" id="KW-0732">Signal</keyword>
<organism evidence="23">
    <name type="scientific">Lotus japonicus</name>
    <name type="common">Lotus corniculatus var. japonicus</name>
    <dbReference type="NCBI Taxonomy" id="34305"/>
    <lineage>
        <taxon>Eukaryota</taxon>
        <taxon>Viridiplantae</taxon>
        <taxon>Streptophyta</taxon>
        <taxon>Embryophyta</taxon>
        <taxon>Tracheophyta</taxon>
        <taxon>Spermatophyta</taxon>
        <taxon>Magnoliopsida</taxon>
        <taxon>eudicotyledons</taxon>
        <taxon>Gunneridae</taxon>
        <taxon>Pentapetalae</taxon>
        <taxon>rosids</taxon>
        <taxon>fabids</taxon>
        <taxon>Fabales</taxon>
        <taxon>Fabaceae</taxon>
        <taxon>Papilionoideae</taxon>
        <taxon>50 kb inversion clade</taxon>
        <taxon>NPAAA clade</taxon>
        <taxon>Hologalegina</taxon>
        <taxon>robinioid clade</taxon>
        <taxon>Loteae</taxon>
        <taxon>Lotus</taxon>
    </lineage>
</organism>
<evidence type="ECO:0000256" key="13">
    <source>
        <dbReference type="ARBA" id="ARBA00023157"/>
    </source>
</evidence>
<dbReference type="PDB" id="5LS2">
    <property type="method" value="X-ray"/>
    <property type="resolution" value="2.30 A"/>
    <property type="chains" value="A/B=27-223"/>
</dbReference>
<dbReference type="GO" id="GO:0004674">
    <property type="term" value="F:protein serine/threonine kinase activity"/>
    <property type="evidence" value="ECO:0007669"/>
    <property type="project" value="UniProtKB-KW"/>
</dbReference>
<feature type="transmembrane region" description="Helical" evidence="20">
    <location>
        <begin position="228"/>
        <end position="253"/>
    </location>
</feature>
<dbReference type="EMBL" id="AB503687">
    <property type="protein sequence ID" value="BAI79273.1"/>
    <property type="molecule type" value="mRNA"/>
</dbReference>
<keyword evidence="6 20" id="KW-0812">Transmembrane</keyword>
<gene>
    <name evidence="23" type="primary">LYS6</name>
</gene>
<dbReference type="SUPFAM" id="SSF56112">
    <property type="entry name" value="Protein kinase-like (PK-like)"/>
    <property type="match status" value="1"/>
</dbReference>
<dbReference type="GO" id="GO:0019199">
    <property type="term" value="F:transmembrane receptor protein kinase activity"/>
    <property type="evidence" value="ECO:0007669"/>
    <property type="project" value="InterPro"/>
</dbReference>
<comment type="subcellular location">
    <subcellularLocation>
        <location evidence="1">Cell membrane</location>
        <topology evidence="1">Single-pass membrane protein</topology>
    </subcellularLocation>
</comment>
<feature type="disulfide bond" evidence="24 26">
    <location>
        <begin position="91"/>
        <end position="153"/>
    </location>
</feature>
<keyword evidence="24 25" id="KW-0002">3D-structure</keyword>
<reference evidence="23" key="1">
    <citation type="journal article" date="2010" name="Mol. Plant Microbe Interact.">
        <title>Evolution and regulation of the Lotus japonicus LysM receptor gene family.</title>
        <authorList>
            <person name="Lohmann G.V."/>
            <person name="Shimoda Y."/>
            <person name="Nielsen M.W."/>
            <person name="Jorgensen F.G."/>
            <person name="Grossmann C."/>
            <person name="Sandal N."/>
            <person name="Sorensen K."/>
            <person name="Thirup S."/>
            <person name="Madsen L.H."/>
            <person name="Tabata S."/>
            <person name="Sato S."/>
            <person name="Stougaard J."/>
            <person name="Radutoiu S."/>
        </authorList>
    </citation>
    <scope>NUCLEOTIDE SEQUENCE</scope>
</reference>
<evidence type="ECO:0007829" key="27">
    <source>
        <dbReference type="PDB" id="9H6V"/>
    </source>
</evidence>
<dbReference type="PANTHER" id="PTHR46204">
    <property type="entry name" value="CHITIN ELICITOR RECEPTOR KINASE 1-RELATED"/>
    <property type="match status" value="1"/>
</dbReference>
<dbReference type="FunFam" id="1.10.510.10:FF:000468">
    <property type="entry name" value="PTI1-like tyrosine-protein kinase 3"/>
    <property type="match status" value="1"/>
</dbReference>
<keyword evidence="5" id="KW-0808">Transferase</keyword>
<dbReference type="InterPro" id="IPR057097">
    <property type="entry name" value="LysM_RLK3/10"/>
</dbReference>
<evidence type="ECO:0000256" key="2">
    <source>
        <dbReference type="ARBA" id="ARBA00012513"/>
    </source>
</evidence>
<dbReference type="Gene3D" id="1.10.510.10">
    <property type="entry name" value="Transferase(Phosphotransferase) domain 1"/>
    <property type="match status" value="1"/>
</dbReference>
<feature type="glycosylation site" description="N-linked (GlcNAc...) asparagine" evidence="28">
    <location>
        <position position="152"/>
    </location>
</feature>
<keyword evidence="9 23" id="KW-0418">Kinase</keyword>
<dbReference type="Pfam" id="PF07714">
    <property type="entry name" value="PK_Tyr_Ser-Thr"/>
    <property type="match status" value="1"/>
</dbReference>
<evidence type="ECO:0000256" key="1">
    <source>
        <dbReference type="ARBA" id="ARBA00004162"/>
    </source>
</evidence>
<reference evidence="25" key="3">
    <citation type="journal article" date="2024" name="bioRxiv">
        <title>Two residues reprogram immunity receptor kinases to signal in nitrogen-fixing symbiosis.</title>
        <authorList>
            <person name="Tsitsikli M."/>
            <person name="Simonsen B.W."/>
            <person name="Larsen M.M."/>
            <person name="Andersen C.G."/>
            <person name="Gysel K."/>
            <person name="Lironi D."/>
            <person name="Kronauer C."/>
            <person name="Rubsam H."/>
            <person name="Luu T.B."/>
            <person name="Hansen S.B."/>
            <person name="Kaya G."/>
            <person name="Stougaard J."/>
            <person name="Andersen K.R."/>
            <person name="Radutoiu S."/>
        </authorList>
    </citation>
    <scope>X-RAY CRYSTALLOGRAPHY (1.85 ANGSTROMS) OF 303-599</scope>
</reference>
<comment type="catalytic activity">
    <reaction evidence="16">
        <text>L-threonyl-[protein] + ATP = O-phospho-L-threonyl-[protein] + ADP + H(+)</text>
        <dbReference type="Rhea" id="RHEA:46608"/>
        <dbReference type="Rhea" id="RHEA-COMP:11060"/>
        <dbReference type="Rhea" id="RHEA-COMP:11605"/>
        <dbReference type="ChEBI" id="CHEBI:15378"/>
        <dbReference type="ChEBI" id="CHEBI:30013"/>
        <dbReference type="ChEBI" id="CHEBI:30616"/>
        <dbReference type="ChEBI" id="CHEBI:61977"/>
        <dbReference type="ChEBI" id="CHEBI:456216"/>
        <dbReference type="EC" id="2.7.11.1"/>
    </reaction>
</comment>
<dbReference type="Gene3D" id="3.30.200.20">
    <property type="entry name" value="Phosphorylase Kinase, domain 1"/>
    <property type="match status" value="1"/>
</dbReference>
<evidence type="ECO:0000256" key="18">
    <source>
        <dbReference type="PROSITE-ProRule" id="PRU10141"/>
    </source>
</evidence>
<accession>D3KTZ6</accession>
<evidence type="ECO:0000259" key="22">
    <source>
        <dbReference type="PROSITE" id="PS50011"/>
    </source>
</evidence>
<keyword evidence="4" id="KW-0723">Serine/threonine-protein kinase</keyword>
<evidence type="ECO:0000256" key="21">
    <source>
        <dbReference type="SAM" id="SignalP"/>
    </source>
</evidence>
<evidence type="ECO:0000256" key="17">
    <source>
        <dbReference type="ARBA" id="ARBA00048679"/>
    </source>
</evidence>
<evidence type="ECO:0007829" key="28">
    <source>
        <dbReference type="PDB" id="9QRS"/>
    </source>
</evidence>
<dbReference type="GO" id="GO:0045087">
    <property type="term" value="P:innate immune response"/>
    <property type="evidence" value="ECO:0007669"/>
    <property type="project" value="InterPro"/>
</dbReference>
<feature type="region of interest" description="Disordered" evidence="19">
    <location>
        <begin position="276"/>
        <end position="297"/>
    </location>
</feature>
<dbReference type="PDB" id="9H6V">
    <property type="method" value="X-ray"/>
    <property type="resolution" value="2.19 A"/>
    <property type="chains" value="A/B=26-223"/>
</dbReference>
<keyword evidence="14 23" id="KW-0675">Receptor</keyword>
<feature type="glycosylation site" description="N-linked (GlcNAc...) asparagine" evidence="27 28">
    <location>
        <position position="215"/>
    </location>
</feature>
<dbReference type="PDB" id="9GB9">
    <property type="method" value="X-ray"/>
    <property type="resolution" value="1.85 A"/>
    <property type="chains" value="A/B/C/D=303-599"/>
</dbReference>
<evidence type="ECO:0007829" key="26">
    <source>
        <dbReference type="PDB" id="9H3B"/>
    </source>
</evidence>
<dbReference type="PROSITE" id="PS00108">
    <property type="entry name" value="PROTEIN_KINASE_ST"/>
    <property type="match status" value="1"/>
</dbReference>
<dbReference type="AlphaFoldDB" id="D3KTZ6"/>
<evidence type="ECO:0000256" key="9">
    <source>
        <dbReference type="ARBA" id="ARBA00022777"/>
    </source>
</evidence>